<dbReference type="InterPro" id="IPR035069">
    <property type="entry name" value="TTHA1013/TTHA0281-like"/>
</dbReference>
<dbReference type="PANTHER" id="PTHR34504:SF2">
    <property type="entry name" value="UPF0150 PROTEIN SSL0259"/>
    <property type="match status" value="1"/>
</dbReference>
<dbReference type="EMBL" id="CAADFN010000133">
    <property type="protein sequence ID" value="VFK23061.1"/>
    <property type="molecule type" value="Genomic_DNA"/>
</dbReference>
<protein>
    <recommendedName>
        <fullName evidence="2">Type II toxin-antitoxin system HicB family antitoxin</fullName>
    </recommendedName>
</protein>
<dbReference type="PANTHER" id="PTHR34504">
    <property type="entry name" value="ANTITOXIN HICB"/>
    <property type="match status" value="1"/>
</dbReference>
<organism evidence="1">
    <name type="scientific">Candidatus Kentrum sp. LFY</name>
    <dbReference type="NCBI Taxonomy" id="2126342"/>
    <lineage>
        <taxon>Bacteria</taxon>
        <taxon>Pseudomonadati</taxon>
        <taxon>Pseudomonadota</taxon>
        <taxon>Gammaproteobacteria</taxon>
        <taxon>Candidatus Kentrum</taxon>
    </lineage>
</organism>
<sequence length="85" mass="9179">MTKQLTAIIEKEGNGYVALCPEVDVASQGDTVGQARENLKEALELFFEMASPEEVDSRWQGGKAQVAFPSQPDSLVRTPVGGLLE</sequence>
<dbReference type="Gene3D" id="3.30.160.250">
    <property type="match status" value="1"/>
</dbReference>
<dbReference type="SUPFAM" id="SSF143100">
    <property type="entry name" value="TTHA1013/TTHA0281-like"/>
    <property type="match status" value="1"/>
</dbReference>
<gene>
    <name evidence="1" type="ORF">BECKLFY1418C_GA0070996_113312</name>
</gene>
<name>A0A450X1F2_9GAMM</name>
<proteinExistence type="predicted"/>
<evidence type="ECO:0008006" key="2">
    <source>
        <dbReference type="Google" id="ProtNLM"/>
    </source>
</evidence>
<dbReference type="InterPro" id="IPR051404">
    <property type="entry name" value="TA_system_antitoxin"/>
</dbReference>
<accession>A0A450X1F2</accession>
<reference evidence="1" key="1">
    <citation type="submission" date="2019-02" db="EMBL/GenBank/DDBJ databases">
        <authorList>
            <person name="Gruber-Vodicka R. H."/>
            <person name="Seah K. B. B."/>
        </authorList>
    </citation>
    <scope>NUCLEOTIDE SEQUENCE</scope>
    <source>
        <strain evidence="1">BECK_BY7</strain>
    </source>
</reference>
<dbReference type="AlphaFoldDB" id="A0A450X1F2"/>
<evidence type="ECO:0000313" key="1">
    <source>
        <dbReference type="EMBL" id="VFK23061.1"/>
    </source>
</evidence>